<organism evidence="1">
    <name type="scientific">Fagus sylvatica</name>
    <name type="common">Beechnut</name>
    <dbReference type="NCBI Taxonomy" id="28930"/>
    <lineage>
        <taxon>Eukaryota</taxon>
        <taxon>Viridiplantae</taxon>
        <taxon>Streptophyta</taxon>
        <taxon>Embryophyta</taxon>
        <taxon>Tracheophyta</taxon>
        <taxon>Spermatophyta</taxon>
        <taxon>Magnoliopsida</taxon>
        <taxon>eudicotyledons</taxon>
        <taxon>Gunneridae</taxon>
        <taxon>Pentapetalae</taxon>
        <taxon>rosids</taxon>
        <taxon>fabids</taxon>
        <taxon>Fagales</taxon>
        <taxon>Fagaceae</taxon>
        <taxon>Fagus</taxon>
    </lineage>
</organism>
<accession>A0A2N9FQ01</accession>
<name>A0A2N9FQ01_FAGSY</name>
<gene>
    <name evidence="1" type="ORF">FSB_LOCUS20679</name>
</gene>
<reference evidence="1" key="1">
    <citation type="submission" date="2018-02" db="EMBL/GenBank/DDBJ databases">
        <authorList>
            <person name="Cohen D.B."/>
            <person name="Kent A.D."/>
        </authorList>
    </citation>
    <scope>NUCLEOTIDE SEQUENCE</scope>
</reference>
<protein>
    <recommendedName>
        <fullName evidence="2">Reverse transcriptase zinc-binding domain-containing protein</fullName>
    </recommendedName>
</protein>
<evidence type="ECO:0000313" key="1">
    <source>
        <dbReference type="EMBL" id="SPC92797.1"/>
    </source>
</evidence>
<sequence>MVTSSGLQPTAKGLSCPISSLRMTVLLFCKATISESTRIMEILSLYEQSSGLPALVGCGKRAVFSEIKERVVKRLQVGVYLLGSKPSDSGRGQKLLQPVPPLGGRLETRRCVLSAFRNAETVSHILWQCPLAQNTWATIRGPFHKMKNEMDNFAQLLTSIFSLFIAKSSDGMGYDLMSNLECTEPVHL</sequence>
<evidence type="ECO:0008006" key="2">
    <source>
        <dbReference type="Google" id="ProtNLM"/>
    </source>
</evidence>
<dbReference type="AlphaFoldDB" id="A0A2N9FQ01"/>
<proteinExistence type="predicted"/>
<dbReference type="EMBL" id="OIVN01001335">
    <property type="protein sequence ID" value="SPC92797.1"/>
    <property type="molecule type" value="Genomic_DNA"/>
</dbReference>